<gene>
    <name evidence="7" type="ORF">RRG08_025424</name>
</gene>
<proteinExistence type="inferred from homology"/>
<evidence type="ECO:0000256" key="5">
    <source>
        <dbReference type="ARBA" id="ARBA00023242"/>
    </source>
</evidence>
<dbReference type="EMBL" id="JAWDGP010004366">
    <property type="protein sequence ID" value="KAK3764903.1"/>
    <property type="molecule type" value="Genomic_DNA"/>
</dbReference>
<evidence type="ECO:0000256" key="3">
    <source>
        <dbReference type="ARBA" id="ARBA00007147"/>
    </source>
</evidence>
<dbReference type="AlphaFoldDB" id="A0AAE0Z8P6"/>
<keyword evidence="4" id="KW-0158">Chromosome</keyword>
<evidence type="ECO:0000313" key="7">
    <source>
        <dbReference type="EMBL" id="KAK3764903.1"/>
    </source>
</evidence>
<evidence type="ECO:0000256" key="1">
    <source>
        <dbReference type="ARBA" id="ARBA00004123"/>
    </source>
</evidence>
<dbReference type="Proteomes" id="UP001283361">
    <property type="component" value="Unassembled WGS sequence"/>
</dbReference>
<comment type="similarity">
    <text evidence="3">Belongs to the Integrator subunit 8 family.</text>
</comment>
<sequence length="1076" mass="122281">MQLPSQHVAYHITAPFIFYVDLDEARYTWIISIRPSEENAILSASALKQKRLICHKQTIKSYTMTDAQIPKGSQGMSAVSLPNISWFEFILNKNLLKEHLHQENPDPSPCQLIIQFLQQAEVEMAGLIQTASEKKMQGPPGAIPIPVNKVEEEPKPIEPSKKVKALRLLAIKVGCHLRWNLIAMEKGIPTPILQALLIHLLQICVPSVIDNIHNPDLEVTGLSELGFFVVHLFHRWCVRSVVRDSFPTKPVKQGFMGMPGQVDPAIVMAQATDTIIRKFKEELPASVTFLENCLQALEAEHDTARMPMPDCFNLPTEEADGQLIWDNGIDVSSQEMICQICFDLGALYFFKSDYRKAYEKFRICKQLHSKLVEPVYCRIDVDRLRGYLTSCSSLLGVIADTNQPSLFDRAETARKRDFKGIVDILCEDNLKQELDMVYRGNIQDELLKRGLTDIHVNVYLCNVVRTVLEGKALVSPILDTLKNADSYILSFLIDLLSNVMKGSSVTQRSNLKCFIWNLIELLPPESAFSQQVLSSDLASYFNEAEIAELAVDDIDSNNMYLQDFGMEEATNMTSYPSTRESSYNMSDVEGQLLAVYDPKLIKDLLTELYENRGLNREQIISLNENWQVPKELRHMLDKVDKVKEFDRIYLHVLIAKARHCMDLRIYERARQLFHVVSSILQDVSYVMKKHVGWQILLTELSQVSFNQGALGDQMSLPDLLMQCKQCLTLIRLGQDITPSIEVVEHCTAFLCNVGEWNYLSDLNNTADGFIEFSRLLATIVKDLGQQQKSMRKQARDLWDAVLGIYQPGNAKRPQTTRDSAMRRDQQYGMLPRDLFLSFLHRLREPTALSLLTSLLAKMQSILKEDSTGEISTEYQHLWPSAVGSPGTSVSAVEESLKSVLAHSLRVCPSRPAWLRTQADVCLAEGAYATAMRFYLEAGLVATDFFTCPVPKQVYDDMVYRRMIRCCQQMQCHTQVAVLCQFLEDGGPDYATAFKALQEHNVYDAMDAYYCCIWDVSILEFLVHLHSRKGQMDKRQAALRALSQMDLNSNNPDQIQRRAVHVRKAKFLRALAKQYLG</sequence>
<evidence type="ECO:0000259" key="6">
    <source>
        <dbReference type="Pfam" id="PF25756"/>
    </source>
</evidence>
<dbReference type="InterPro" id="IPR057980">
    <property type="entry name" value="TPR_INTS8"/>
</dbReference>
<evidence type="ECO:0000256" key="4">
    <source>
        <dbReference type="ARBA" id="ARBA00022454"/>
    </source>
</evidence>
<name>A0AAE0Z8P6_9GAST</name>
<accession>A0AAE0Z8P6</accession>
<dbReference type="GO" id="GO:0032039">
    <property type="term" value="C:integrator complex"/>
    <property type="evidence" value="ECO:0007669"/>
    <property type="project" value="TreeGrafter"/>
</dbReference>
<keyword evidence="5" id="KW-0539">Nucleus</keyword>
<dbReference type="InterPro" id="IPR038751">
    <property type="entry name" value="INTS8"/>
</dbReference>
<evidence type="ECO:0000256" key="2">
    <source>
        <dbReference type="ARBA" id="ARBA00004286"/>
    </source>
</evidence>
<comment type="caution">
    <text evidence="7">The sequence shown here is derived from an EMBL/GenBank/DDBJ whole genome shotgun (WGS) entry which is preliminary data.</text>
</comment>
<protein>
    <recommendedName>
        <fullName evidence="6">INTS8 TPR repeats domain-containing protein</fullName>
    </recommendedName>
</protein>
<dbReference type="PANTHER" id="PTHR13350">
    <property type="entry name" value="INTEGRATOR COMPLEX SUBUNIT 8"/>
    <property type="match status" value="1"/>
</dbReference>
<dbReference type="GO" id="GO:0005694">
    <property type="term" value="C:chromosome"/>
    <property type="evidence" value="ECO:0007669"/>
    <property type="project" value="UniProtKB-SubCell"/>
</dbReference>
<dbReference type="PANTHER" id="PTHR13350:SF1">
    <property type="entry name" value="INTEGRATOR COMPLEX SUBUNIT 8"/>
    <property type="match status" value="1"/>
</dbReference>
<feature type="domain" description="INTS8 TPR repeats" evidence="6">
    <location>
        <begin position="583"/>
        <end position="1074"/>
    </location>
</feature>
<dbReference type="GO" id="GO:0034472">
    <property type="term" value="P:snRNA 3'-end processing"/>
    <property type="evidence" value="ECO:0007669"/>
    <property type="project" value="InterPro"/>
</dbReference>
<reference evidence="7" key="1">
    <citation type="journal article" date="2023" name="G3 (Bethesda)">
        <title>A reference genome for the long-term kleptoplast-retaining sea slug Elysia crispata morphotype clarki.</title>
        <authorList>
            <person name="Eastman K.E."/>
            <person name="Pendleton A.L."/>
            <person name="Shaikh M.A."/>
            <person name="Suttiyut T."/>
            <person name="Ogas R."/>
            <person name="Tomko P."/>
            <person name="Gavelis G."/>
            <person name="Widhalm J.R."/>
            <person name="Wisecaver J.H."/>
        </authorList>
    </citation>
    <scope>NUCLEOTIDE SEQUENCE</scope>
    <source>
        <strain evidence="7">ECLA1</strain>
    </source>
</reference>
<organism evidence="7 8">
    <name type="scientific">Elysia crispata</name>
    <name type="common">lettuce slug</name>
    <dbReference type="NCBI Taxonomy" id="231223"/>
    <lineage>
        <taxon>Eukaryota</taxon>
        <taxon>Metazoa</taxon>
        <taxon>Spiralia</taxon>
        <taxon>Lophotrochozoa</taxon>
        <taxon>Mollusca</taxon>
        <taxon>Gastropoda</taxon>
        <taxon>Heterobranchia</taxon>
        <taxon>Euthyneura</taxon>
        <taxon>Panpulmonata</taxon>
        <taxon>Sacoglossa</taxon>
        <taxon>Placobranchoidea</taxon>
        <taxon>Plakobranchidae</taxon>
        <taxon>Elysia</taxon>
    </lineage>
</organism>
<comment type="subcellular location">
    <subcellularLocation>
        <location evidence="2">Chromosome</location>
    </subcellularLocation>
    <subcellularLocation>
        <location evidence="1">Nucleus</location>
    </subcellularLocation>
</comment>
<keyword evidence="8" id="KW-1185">Reference proteome</keyword>
<evidence type="ECO:0000313" key="8">
    <source>
        <dbReference type="Proteomes" id="UP001283361"/>
    </source>
</evidence>
<dbReference type="Pfam" id="PF25756">
    <property type="entry name" value="TPR_INTS8"/>
    <property type="match status" value="1"/>
</dbReference>